<dbReference type="AlphaFoldDB" id="A0A4V5ND52"/>
<reference evidence="2 3" key="1">
    <citation type="submission" date="2017-03" db="EMBL/GenBank/DDBJ databases">
        <title>Genomes of endolithic fungi from Antarctica.</title>
        <authorList>
            <person name="Coleine C."/>
            <person name="Masonjones S."/>
            <person name="Stajich J.E."/>
        </authorList>
    </citation>
    <scope>NUCLEOTIDE SEQUENCE [LARGE SCALE GENOMIC DNA]</scope>
    <source>
        <strain evidence="2 3">CCFEE 5187</strain>
    </source>
</reference>
<sequence>MAAISERCLIGPPASSNKTDVTRRLATTTDAHAQSSHSNLQDDANGAESLPIAHSGIHDSPTGTAGSNTSATDNQINEGKPSPGPPSSSQGFQTSVPDVDRPKAEHSGGPTNAALIKKVDVTSEDRLHTDFKDDDLAKQLGRKVLEYQRYQRLLQQAIGKRNESLARMGEAEKRIFSEQTTLESMRAQAQILQYRIKEKEESISGMQGSLEYQAVLEQTARSQVEIVKMQMAEILRQLGL</sequence>
<evidence type="ECO:0000313" key="3">
    <source>
        <dbReference type="Proteomes" id="UP000308768"/>
    </source>
</evidence>
<evidence type="ECO:0000256" key="1">
    <source>
        <dbReference type="SAM" id="MobiDB-lite"/>
    </source>
</evidence>
<proteinExistence type="predicted"/>
<comment type="caution">
    <text evidence="2">The sequence shown here is derived from an EMBL/GenBank/DDBJ whole genome shotgun (WGS) entry which is preliminary data.</text>
</comment>
<name>A0A4V5ND52_9PEZI</name>
<keyword evidence="3" id="KW-1185">Reference proteome</keyword>
<dbReference type="EMBL" id="NAJN01001798">
    <property type="protein sequence ID" value="TKA61149.1"/>
    <property type="molecule type" value="Genomic_DNA"/>
</dbReference>
<accession>A0A4V5ND52</accession>
<dbReference type="OrthoDB" id="10658846at2759"/>
<feature type="compositionally biased region" description="Polar residues" evidence="1">
    <location>
        <begin position="61"/>
        <end position="77"/>
    </location>
</feature>
<dbReference type="Proteomes" id="UP000308768">
    <property type="component" value="Unassembled WGS sequence"/>
</dbReference>
<feature type="compositionally biased region" description="Polar residues" evidence="1">
    <location>
        <begin position="14"/>
        <end position="42"/>
    </location>
</feature>
<feature type="region of interest" description="Disordered" evidence="1">
    <location>
        <begin position="1"/>
        <end position="117"/>
    </location>
</feature>
<organism evidence="2 3">
    <name type="scientific">Cryomyces minteri</name>
    <dbReference type="NCBI Taxonomy" id="331657"/>
    <lineage>
        <taxon>Eukaryota</taxon>
        <taxon>Fungi</taxon>
        <taxon>Dikarya</taxon>
        <taxon>Ascomycota</taxon>
        <taxon>Pezizomycotina</taxon>
        <taxon>Dothideomycetes</taxon>
        <taxon>Dothideomycetes incertae sedis</taxon>
        <taxon>Cryomyces</taxon>
    </lineage>
</organism>
<gene>
    <name evidence="2" type="ORF">B0A49_13897</name>
</gene>
<evidence type="ECO:0000313" key="2">
    <source>
        <dbReference type="EMBL" id="TKA61149.1"/>
    </source>
</evidence>
<protein>
    <submittedName>
        <fullName evidence="2">Uncharacterized protein</fullName>
    </submittedName>
</protein>